<sequence length="97" mass="10959">MTSNKTRRCFRSASSRNPFRSEHRRQSSGNSILLCQSGKVLAKVHSRGAIGRIVTVDMRAKRARADARFKNILLYWLWVEGFVIAALIIQLPVFIAG</sequence>
<evidence type="ECO:0000313" key="4">
    <source>
        <dbReference type="Proteomes" id="UP000838878"/>
    </source>
</evidence>
<keyword evidence="2" id="KW-0812">Transmembrane</keyword>
<evidence type="ECO:0000256" key="2">
    <source>
        <dbReference type="SAM" id="Phobius"/>
    </source>
</evidence>
<name>A0A8J9UCW4_9NEOP</name>
<accession>A0A8J9UCW4</accession>
<feature type="region of interest" description="Disordered" evidence="1">
    <location>
        <begin position="1"/>
        <end position="30"/>
    </location>
</feature>
<proteinExistence type="predicted"/>
<feature type="non-terminal residue" evidence="3">
    <location>
        <position position="97"/>
    </location>
</feature>
<protein>
    <submittedName>
        <fullName evidence="3">Uncharacterized protein</fullName>
    </submittedName>
</protein>
<feature type="transmembrane region" description="Helical" evidence="2">
    <location>
        <begin position="72"/>
        <end position="95"/>
    </location>
</feature>
<evidence type="ECO:0000256" key="1">
    <source>
        <dbReference type="SAM" id="MobiDB-lite"/>
    </source>
</evidence>
<evidence type="ECO:0000313" key="3">
    <source>
        <dbReference type="EMBL" id="CAH0718056.1"/>
    </source>
</evidence>
<feature type="compositionally biased region" description="Basic residues" evidence="1">
    <location>
        <begin position="1"/>
        <end position="10"/>
    </location>
</feature>
<keyword evidence="4" id="KW-1185">Reference proteome</keyword>
<dbReference type="Proteomes" id="UP000838878">
    <property type="component" value="Chromosome 12"/>
</dbReference>
<dbReference type="EMBL" id="OV170232">
    <property type="protein sequence ID" value="CAH0718056.1"/>
    <property type="molecule type" value="Genomic_DNA"/>
</dbReference>
<reference evidence="3" key="1">
    <citation type="submission" date="2021-12" db="EMBL/GenBank/DDBJ databases">
        <authorList>
            <person name="Martin H S."/>
        </authorList>
    </citation>
    <scope>NUCLEOTIDE SEQUENCE</scope>
</reference>
<dbReference type="AlphaFoldDB" id="A0A8J9UCW4"/>
<keyword evidence="2" id="KW-1133">Transmembrane helix</keyword>
<organism evidence="3 4">
    <name type="scientific">Brenthis ino</name>
    <name type="common">lesser marbled fritillary</name>
    <dbReference type="NCBI Taxonomy" id="405034"/>
    <lineage>
        <taxon>Eukaryota</taxon>
        <taxon>Metazoa</taxon>
        <taxon>Ecdysozoa</taxon>
        <taxon>Arthropoda</taxon>
        <taxon>Hexapoda</taxon>
        <taxon>Insecta</taxon>
        <taxon>Pterygota</taxon>
        <taxon>Neoptera</taxon>
        <taxon>Endopterygota</taxon>
        <taxon>Lepidoptera</taxon>
        <taxon>Glossata</taxon>
        <taxon>Ditrysia</taxon>
        <taxon>Papilionoidea</taxon>
        <taxon>Nymphalidae</taxon>
        <taxon>Heliconiinae</taxon>
        <taxon>Argynnini</taxon>
        <taxon>Brenthis</taxon>
    </lineage>
</organism>
<keyword evidence="2" id="KW-0472">Membrane</keyword>
<gene>
    <name evidence="3" type="ORF">BINO364_LOCUS4596</name>
</gene>